<reference evidence="1" key="1">
    <citation type="journal article" date="2020" name="Nature">
        <title>Giant virus diversity and host interactions through global metagenomics.</title>
        <authorList>
            <person name="Schulz F."/>
            <person name="Roux S."/>
            <person name="Paez-Espino D."/>
            <person name="Jungbluth S."/>
            <person name="Walsh D.A."/>
            <person name="Denef V.J."/>
            <person name="McMahon K.D."/>
            <person name="Konstantinidis K.T."/>
            <person name="Eloe-Fadrosh E.A."/>
            <person name="Kyrpides N.C."/>
            <person name="Woyke T."/>
        </authorList>
    </citation>
    <scope>NUCLEOTIDE SEQUENCE</scope>
    <source>
        <strain evidence="1">GVMAG-M-3300023174-49</strain>
    </source>
</reference>
<dbReference type="Pfam" id="PF04724">
    <property type="entry name" value="Glyco_transf_17"/>
    <property type="match status" value="1"/>
</dbReference>
<dbReference type="GO" id="GO:0003830">
    <property type="term" value="F:beta-1,4-mannosylglycoprotein 4-beta-N-acetylglucosaminyltransferase activity"/>
    <property type="evidence" value="ECO:0007669"/>
    <property type="project" value="InterPro"/>
</dbReference>
<dbReference type="PANTHER" id="PTHR12224:SF0">
    <property type="entry name" value="BETA-1,4-MANNOSYL-GLYCOPROTEIN 4-BETA-N-ACETYLGLUCOSAMINYLTRANSFERASE"/>
    <property type="match status" value="1"/>
</dbReference>
<dbReference type="AlphaFoldDB" id="A0A6C0DS88"/>
<organism evidence="1">
    <name type="scientific">viral metagenome</name>
    <dbReference type="NCBI Taxonomy" id="1070528"/>
    <lineage>
        <taxon>unclassified sequences</taxon>
        <taxon>metagenomes</taxon>
        <taxon>organismal metagenomes</taxon>
    </lineage>
</organism>
<accession>A0A6C0DS88</accession>
<evidence type="ECO:0008006" key="2">
    <source>
        <dbReference type="Google" id="ProtNLM"/>
    </source>
</evidence>
<dbReference type="GO" id="GO:0016020">
    <property type="term" value="C:membrane"/>
    <property type="evidence" value="ECO:0007669"/>
    <property type="project" value="InterPro"/>
</dbReference>
<dbReference type="InterPro" id="IPR006813">
    <property type="entry name" value="Glyco_trans_17"/>
</dbReference>
<sequence length="271" mass="32657">MKKVIDCFSFYNELDLLIYRLNILNDIVDYFIIVESTHTYSGKEKPMFFIENIKLFERFEDKIIHIVVDNFPHKYPNINYELNQQWVNEVYQRECISIGVDRLQLDDDDILLITDLDEIPDPETIYNIKNNKIPSGIYSIKMDLYYYNLNTRCTNKWNDGKLITYKKYKELSISCDKIRHYTDCCFFIEKGGWHLSYFGNESFIKNKIEKAAHQEFNKNEFTDIKIIEKRIKNFEDLYGRNGCEFQKIKITENQYLPPEYDKYLSKFIVLE</sequence>
<dbReference type="GO" id="GO:0006044">
    <property type="term" value="P:N-acetylglucosamine metabolic process"/>
    <property type="evidence" value="ECO:0007669"/>
    <property type="project" value="TreeGrafter"/>
</dbReference>
<protein>
    <recommendedName>
        <fullName evidence="2">Glycosyltransferase</fullName>
    </recommendedName>
</protein>
<proteinExistence type="predicted"/>
<evidence type="ECO:0000313" key="1">
    <source>
        <dbReference type="EMBL" id="QHT19023.1"/>
    </source>
</evidence>
<dbReference type="PANTHER" id="PTHR12224">
    <property type="entry name" value="BETA-1,4-MANNOSYL-GLYCOPROTEIN BETA-1,4-N-ACETYLGLUCOSAMINYL-TRANSFERASE"/>
    <property type="match status" value="1"/>
</dbReference>
<name>A0A6C0DS88_9ZZZZ</name>
<dbReference type="EMBL" id="MN739661">
    <property type="protein sequence ID" value="QHT19023.1"/>
    <property type="molecule type" value="Genomic_DNA"/>
</dbReference>